<protein>
    <submittedName>
        <fullName evidence="1">Uncharacterized protein</fullName>
    </submittedName>
</protein>
<accession>A0A8X7WII3</accession>
<organism evidence="1 2">
    <name type="scientific">Brassica carinata</name>
    <name type="common">Ethiopian mustard</name>
    <name type="synonym">Abyssinian cabbage</name>
    <dbReference type="NCBI Taxonomy" id="52824"/>
    <lineage>
        <taxon>Eukaryota</taxon>
        <taxon>Viridiplantae</taxon>
        <taxon>Streptophyta</taxon>
        <taxon>Embryophyta</taxon>
        <taxon>Tracheophyta</taxon>
        <taxon>Spermatophyta</taxon>
        <taxon>Magnoliopsida</taxon>
        <taxon>eudicotyledons</taxon>
        <taxon>Gunneridae</taxon>
        <taxon>Pentapetalae</taxon>
        <taxon>rosids</taxon>
        <taxon>malvids</taxon>
        <taxon>Brassicales</taxon>
        <taxon>Brassicaceae</taxon>
        <taxon>Brassiceae</taxon>
        <taxon>Brassica</taxon>
    </lineage>
</organism>
<evidence type="ECO:0000313" key="1">
    <source>
        <dbReference type="EMBL" id="KAG2330116.1"/>
    </source>
</evidence>
<proteinExistence type="predicted"/>
<dbReference type="AlphaFoldDB" id="A0A8X7WII3"/>
<keyword evidence="2" id="KW-1185">Reference proteome</keyword>
<sequence length="83" mass="9994">MFSLTLIQPNLWIPETSATQTLKSSTLSPIIDSRPKRDEQRNIRLSGFVFFQKEINFRYGLEQYIRFGGEKKKSIFFWQVFRW</sequence>
<name>A0A8X7WII3_BRACI</name>
<gene>
    <name evidence="1" type="ORF">Bca52824_001296</name>
</gene>
<dbReference type="Proteomes" id="UP000886595">
    <property type="component" value="Unassembled WGS sequence"/>
</dbReference>
<dbReference type="EMBL" id="JAAMPC010000001">
    <property type="protein sequence ID" value="KAG2330116.1"/>
    <property type="molecule type" value="Genomic_DNA"/>
</dbReference>
<reference evidence="1 2" key="1">
    <citation type="submission" date="2020-02" db="EMBL/GenBank/DDBJ databases">
        <authorList>
            <person name="Ma Q."/>
            <person name="Huang Y."/>
            <person name="Song X."/>
            <person name="Pei D."/>
        </authorList>
    </citation>
    <scope>NUCLEOTIDE SEQUENCE [LARGE SCALE GENOMIC DNA]</scope>
    <source>
        <strain evidence="1">Sxm20200214</strain>
        <tissue evidence="1">Leaf</tissue>
    </source>
</reference>
<comment type="caution">
    <text evidence="1">The sequence shown here is derived from an EMBL/GenBank/DDBJ whole genome shotgun (WGS) entry which is preliminary data.</text>
</comment>
<evidence type="ECO:0000313" key="2">
    <source>
        <dbReference type="Proteomes" id="UP000886595"/>
    </source>
</evidence>